<evidence type="ECO:0000313" key="4">
    <source>
        <dbReference type="Proteomes" id="UP000178089"/>
    </source>
</evidence>
<dbReference type="STRING" id="1802315.A3F51_00375"/>
<dbReference type="Pfam" id="PF01370">
    <property type="entry name" value="Epimerase"/>
    <property type="match status" value="1"/>
</dbReference>
<evidence type="ECO:0000256" key="1">
    <source>
        <dbReference type="ARBA" id="ARBA00007637"/>
    </source>
</evidence>
<accession>A0A1G2N271</accession>
<feature type="domain" description="NAD-dependent epimerase/dehydratase" evidence="2">
    <location>
        <begin position="4"/>
        <end position="254"/>
    </location>
</feature>
<evidence type="ECO:0000259" key="2">
    <source>
        <dbReference type="Pfam" id="PF01370"/>
    </source>
</evidence>
<dbReference type="AlphaFoldDB" id="A0A1G2N271"/>
<gene>
    <name evidence="3" type="ORF">A3F51_00375</name>
</gene>
<dbReference type="Gene3D" id="3.40.50.720">
    <property type="entry name" value="NAD(P)-binding Rossmann-like Domain"/>
    <property type="match status" value="1"/>
</dbReference>
<dbReference type="EMBL" id="MHRT01000004">
    <property type="protein sequence ID" value="OHA29479.1"/>
    <property type="molecule type" value="Genomic_DNA"/>
</dbReference>
<dbReference type="SUPFAM" id="SSF51735">
    <property type="entry name" value="NAD(P)-binding Rossmann-fold domains"/>
    <property type="match status" value="1"/>
</dbReference>
<sequence length="333" mass="38196">MSKILITGGTGFVGYHLAKKLAEGKNEIVLVDNFFRSELDEDMKQLLERPNVKLIQADLGNRDAWDSFESGYDYVYHLAGINGTRLFYEIPFEVLSVGITITFYAIKWFRTTNNNPNAKILYTSSNEAYAGALEAFGQLPLPTPEDVPLVISDPYNPRWSYAGQKLIGELLFIHGSKAHNFRMSIVRPHNFYGPREGYEHVIPEIIERIKKRVDPFPIYGADDTRSFCYIDDAVEAIIAVMESEKTDGGTYHIGTTEETKIKHLIEHLFKIMKWEPSKLDIKNSPKGSVKRRLPHVLKIKEHTGWEAKITLEEGLKKMIEWYETNPRKKRKNG</sequence>
<protein>
    <recommendedName>
        <fullName evidence="2">NAD-dependent epimerase/dehydratase domain-containing protein</fullName>
    </recommendedName>
</protein>
<organism evidence="3 4">
    <name type="scientific">Candidatus Taylorbacteria bacterium RIFCSPHIGHO2_12_FULL_45_16</name>
    <dbReference type="NCBI Taxonomy" id="1802315"/>
    <lineage>
        <taxon>Bacteria</taxon>
        <taxon>Candidatus Tayloriibacteriota</taxon>
    </lineage>
</organism>
<dbReference type="Proteomes" id="UP000178089">
    <property type="component" value="Unassembled WGS sequence"/>
</dbReference>
<name>A0A1G2N271_9BACT</name>
<dbReference type="PANTHER" id="PTHR43000">
    <property type="entry name" value="DTDP-D-GLUCOSE 4,6-DEHYDRATASE-RELATED"/>
    <property type="match status" value="1"/>
</dbReference>
<proteinExistence type="inferred from homology"/>
<reference evidence="3 4" key="1">
    <citation type="journal article" date="2016" name="Nat. Commun.">
        <title>Thousands of microbial genomes shed light on interconnected biogeochemical processes in an aquifer system.</title>
        <authorList>
            <person name="Anantharaman K."/>
            <person name="Brown C.T."/>
            <person name="Hug L.A."/>
            <person name="Sharon I."/>
            <person name="Castelle C.J."/>
            <person name="Probst A.J."/>
            <person name="Thomas B.C."/>
            <person name="Singh A."/>
            <person name="Wilkins M.J."/>
            <person name="Karaoz U."/>
            <person name="Brodie E.L."/>
            <person name="Williams K.H."/>
            <person name="Hubbard S.S."/>
            <person name="Banfield J.F."/>
        </authorList>
    </citation>
    <scope>NUCLEOTIDE SEQUENCE [LARGE SCALE GENOMIC DNA]</scope>
</reference>
<dbReference type="InterPro" id="IPR001509">
    <property type="entry name" value="Epimerase_deHydtase"/>
</dbReference>
<evidence type="ECO:0000313" key="3">
    <source>
        <dbReference type="EMBL" id="OHA29479.1"/>
    </source>
</evidence>
<comment type="caution">
    <text evidence="3">The sequence shown here is derived from an EMBL/GenBank/DDBJ whole genome shotgun (WGS) entry which is preliminary data.</text>
</comment>
<dbReference type="InterPro" id="IPR036291">
    <property type="entry name" value="NAD(P)-bd_dom_sf"/>
</dbReference>
<comment type="similarity">
    <text evidence="1">Belongs to the NAD(P)-dependent epimerase/dehydratase family.</text>
</comment>